<dbReference type="InterPro" id="IPR036291">
    <property type="entry name" value="NAD(P)-bd_dom_sf"/>
</dbReference>
<dbReference type="PANTHER" id="PTHR12126:SF11">
    <property type="entry name" value="NADH DEHYDROGENASE [UBIQUINONE] 1 ALPHA SUBCOMPLEX SUBUNIT 9, MITOCHONDRIAL"/>
    <property type="match status" value="1"/>
</dbReference>
<dbReference type="Gene3D" id="3.40.50.720">
    <property type="entry name" value="NAD(P)-binding Rossmann-like Domain"/>
    <property type="match status" value="1"/>
</dbReference>
<dbReference type="InterPro" id="IPR016040">
    <property type="entry name" value="NAD(P)-bd_dom"/>
</dbReference>
<dbReference type="EMBL" id="CP108036">
    <property type="protein sequence ID" value="WUN82522.1"/>
    <property type="molecule type" value="Genomic_DNA"/>
</dbReference>
<dbReference type="PANTHER" id="PTHR12126">
    <property type="entry name" value="NADH-UBIQUINONE OXIDOREDUCTASE 39 KDA SUBUNIT-RELATED"/>
    <property type="match status" value="1"/>
</dbReference>
<reference evidence="2" key="1">
    <citation type="submission" date="2022-10" db="EMBL/GenBank/DDBJ databases">
        <title>The complete genomes of actinobacterial strains from the NBC collection.</title>
        <authorList>
            <person name="Joergensen T.S."/>
            <person name="Alvarez Arevalo M."/>
            <person name="Sterndorff E.B."/>
            <person name="Faurdal D."/>
            <person name="Vuksanovic O."/>
            <person name="Mourched A.-S."/>
            <person name="Charusanti P."/>
            <person name="Shaw S."/>
            <person name="Blin K."/>
            <person name="Weber T."/>
        </authorList>
    </citation>
    <scope>NUCLEOTIDE SEQUENCE</scope>
    <source>
        <strain evidence="2">NBC_00303</strain>
    </source>
</reference>
<organism evidence="2 3">
    <name type="scientific">Streptomyces erythrochromogenes</name>
    <dbReference type="NCBI Taxonomy" id="285574"/>
    <lineage>
        <taxon>Bacteria</taxon>
        <taxon>Bacillati</taxon>
        <taxon>Actinomycetota</taxon>
        <taxon>Actinomycetes</taxon>
        <taxon>Kitasatosporales</taxon>
        <taxon>Streptomycetaceae</taxon>
        <taxon>Streptomyces</taxon>
    </lineage>
</organism>
<gene>
    <name evidence="2" type="ORF">OHA91_30815</name>
</gene>
<evidence type="ECO:0000259" key="1">
    <source>
        <dbReference type="Pfam" id="PF13460"/>
    </source>
</evidence>
<name>A0ABZ1QJE5_9ACTN</name>
<dbReference type="Pfam" id="PF13460">
    <property type="entry name" value="NAD_binding_10"/>
    <property type="match status" value="1"/>
</dbReference>
<dbReference type="RefSeq" id="WP_328740396.1">
    <property type="nucleotide sequence ID" value="NZ_CP108036.1"/>
</dbReference>
<keyword evidence="3" id="KW-1185">Reference proteome</keyword>
<proteinExistence type="predicted"/>
<dbReference type="GeneID" id="95500530"/>
<evidence type="ECO:0000313" key="3">
    <source>
        <dbReference type="Proteomes" id="UP001432312"/>
    </source>
</evidence>
<dbReference type="SUPFAM" id="SSF51735">
    <property type="entry name" value="NAD(P)-binding Rossmann-fold domains"/>
    <property type="match status" value="1"/>
</dbReference>
<evidence type="ECO:0000313" key="2">
    <source>
        <dbReference type="EMBL" id="WUN82522.1"/>
    </source>
</evidence>
<dbReference type="Proteomes" id="UP001432312">
    <property type="component" value="Chromosome"/>
</dbReference>
<feature type="domain" description="NAD(P)-binding" evidence="1">
    <location>
        <begin position="8"/>
        <end position="135"/>
    </location>
</feature>
<dbReference type="InterPro" id="IPR051207">
    <property type="entry name" value="ComplexI_NDUFA9_subunit"/>
</dbReference>
<sequence>MGTIVVTGGTGTLGSLVAERLRAAGHEVRVISRHAPDHPVDLQDGAGLDAALAGAEVIVHCASNTGGAGKGDDVAAGHLIEAARRAGTVGNIVYISIVGVDVVPLGYYKRKLRVERLLEASGLGVTILRTTQFHDLVAMVTDTVAKLPVAPIPKGVRVQPIAVGEVADRMAELAVPTPSGRVPDMGGPQIRSLPDLARVYLRATGRNRRILPVPLAGRAYAAFRRGGHLTPSHAVGHETFEQFAAGRGARGARGAVGAGPGGAGSKA</sequence>
<accession>A0ABZ1QJE5</accession>
<protein>
    <submittedName>
        <fullName evidence="2">SDR family oxidoreductase</fullName>
    </submittedName>
</protein>